<dbReference type="PANTHER" id="PTHR47064">
    <property type="entry name" value="PUTATIVE (AFU_ORTHOLOGUE AFUA_1G08990)-RELATED"/>
    <property type="match status" value="1"/>
</dbReference>
<dbReference type="Gene3D" id="2.120.10.30">
    <property type="entry name" value="TolB, C-terminal domain"/>
    <property type="match status" value="1"/>
</dbReference>
<proteinExistence type="predicted"/>
<name>A0A8K0TA64_9PEZI</name>
<organism evidence="1 2">
    <name type="scientific">Plectosphaerella cucumerina</name>
    <dbReference type="NCBI Taxonomy" id="40658"/>
    <lineage>
        <taxon>Eukaryota</taxon>
        <taxon>Fungi</taxon>
        <taxon>Dikarya</taxon>
        <taxon>Ascomycota</taxon>
        <taxon>Pezizomycotina</taxon>
        <taxon>Sordariomycetes</taxon>
        <taxon>Hypocreomycetidae</taxon>
        <taxon>Glomerellales</taxon>
        <taxon>Plectosphaerellaceae</taxon>
        <taxon>Plectosphaerella</taxon>
    </lineage>
</organism>
<dbReference type="PANTHER" id="PTHR47064:SF2">
    <property type="entry name" value="SMP-30_GLUCONOLACTONASE_LRE-LIKE REGION DOMAIN-CONTAINING PROTEIN-RELATED"/>
    <property type="match status" value="1"/>
</dbReference>
<dbReference type="SUPFAM" id="SSF63829">
    <property type="entry name" value="Calcium-dependent phosphotriesterase"/>
    <property type="match status" value="1"/>
</dbReference>
<dbReference type="OrthoDB" id="423498at2759"/>
<dbReference type="Proteomes" id="UP000813385">
    <property type="component" value="Unassembled WGS sequence"/>
</dbReference>
<dbReference type="InterPro" id="IPR052988">
    <property type="entry name" value="Oryzine_lactonohydrolase"/>
</dbReference>
<keyword evidence="2" id="KW-1185">Reference proteome</keyword>
<sequence>MAAVRKTDIRTLPTKIHTVDSSVHAPAGHDNGGHLKTISIATHHAEFGGIVGSGTTHSLLLSMSDSSSTPLFHTACVHLPAQDELYTTSRPLKSSTSQGPVVLIQRIKLSRDADSGYIESLEWQKLRPPPNMAMPAGGVLVPPKPESADGSKADTILFCSQGNLSPGSGGIFLMPRGERPIPCVTSYHGKAFNSPYGATVHKDWSVWFTDPSIGYEGDFRDQPMLPSQVYRYDPSSGDVRAMADGFQRPVGIAVDGARGRVYISDAGSGDFSPAGQAETGLSFLQALTGSSARETGVVSGTASIYAFDLVELDGSPFLINRRLFAFAAEGVPTQLNCDDAGNIWAACGDGVEVWSPGGSLLGVIKVPGGATSFCRGKNGELFVCAGKELWCIYLRG</sequence>
<accession>A0A8K0TA64</accession>
<dbReference type="InterPro" id="IPR011042">
    <property type="entry name" value="6-blade_b-propeller_TolB-like"/>
</dbReference>
<comment type="caution">
    <text evidence="1">The sequence shown here is derived from an EMBL/GenBank/DDBJ whole genome shotgun (WGS) entry which is preliminary data.</text>
</comment>
<evidence type="ECO:0000313" key="1">
    <source>
        <dbReference type="EMBL" id="KAH7353222.1"/>
    </source>
</evidence>
<dbReference type="EMBL" id="JAGPXD010000005">
    <property type="protein sequence ID" value="KAH7353222.1"/>
    <property type="molecule type" value="Genomic_DNA"/>
</dbReference>
<dbReference type="AlphaFoldDB" id="A0A8K0TA64"/>
<reference evidence="1" key="1">
    <citation type="journal article" date="2021" name="Nat. Commun.">
        <title>Genetic determinants of endophytism in the Arabidopsis root mycobiome.</title>
        <authorList>
            <person name="Mesny F."/>
            <person name="Miyauchi S."/>
            <person name="Thiergart T."/>
            <person name="Pickel B."/>
            <person name="Atanasova L."/>
            <person name="Karlsson M."/>
            <person name="Huettel B."/>
            <person name="Barry K.W."/>
            <person name="Haridas S."/>
            <person name="Chen C."/>
            <person name="Bauer D."/>
            <person name="Andreopoulos W."/>
            <person name="Pangilinan J."/>
            <person name="LaButti K."/>
            <person name="Riley R."/>
            <person name="Lipzen A."/>
            <person name="Clum A."/>
            <person name="Drula E."/>
            <person name="Henrissat B."/>
            <person name="Kohler A."/>
            <person name="Grigoriev I.V."/>
            <person name="Martin F.M."/>
            <person name="Hacquard S."/>
        </authorList>
    </citation>
    <scope>NUCLEOTIDE SEQUENCE</scope>
    <source>
        <strain evidence="1">MPI-CAGE-AT-0016</strain>
    </source>
</reference>
<evidence type="ECO:0000313" key="2">
    <source>
        <dbReference type="Proteomes" id="UP000813385"/>
    </source>
</evidence>
<gene>
    <name evidence="1" type="ORF">B0T11DRAFT_115847</name>
</gene>
<protein>
    <submittedName>
        <fullName evidence="1">D-lactonohydrolase-like protein-like protein</fullName>
    </submittedName>
</protein>